<dbReference type="PROSITE" id="PS50053">
    <property type="entry name" value="UBIQUITIN_2"/>
    <property type="match status" value="1"/>
</dbReference>
<dbReference type="GO" id="GO:0043161">
    <property type="term" value="P:proteasome-mediated ubiquitin-dependent protein catabolic process"/>
    <property type="evidence" value="ECO:0007669"/>
    <property type="project" value="TreeGrafter"/>
</dbReference>
<dbReference type="OrthoDB" id="5845612at2759"/>
<dbReference type="HOGENOM" id="CLU_2576129_0_0_1"/>
<dbReference type="EMBL" id="WUAV01000006">
    <property type="protein sequence ID" value="KAF1748985.1"/>
    <property type="molecule type" value="Genomic_DNA"/>
</dbReference>
<dbReference type="InterPro" id="IPR029071">
    <property type="entry name" value="Ubiquitin-like_domsf"/>
</dbReference>
<dbReference type="Gene3D" id="3.10.20.90">
    <property type="entry name" value="Phosphatidylinositol 3-kinase Catalytic Subunit, Chain A, domain 1"/>
    <property type="match status" value="1"/>
</dbReference>
<evidence type="ECO:0000313" key="2">
    <source>
        <dbReference type="EMBL" id="EFP03658.1"/>
    </source>
</evidence>
<accession>E3MJI2</accession>
<dbReference type="PRINTS" id="PR00348">
    <property type="entry name" value="UBIQUITIN"/>
</dbReference>
<dbReference type="GO" id="GO:0070628">
    <property type="term" value="F:proteasome binding"/>
    <property type="evidence" value="ECO:0007669"/>
    <property type="project" value="TreeGrafter"/>
</dbReference>
<dbReference type="GO" id="GO:0043130">
    <property type="term" value="F:ubiquitin binding"/>
    <property type="evidence" value="ECO:0007669"/>
    <property type="project" value="TreeGrafter"/>
</dbReference>
<proteinExistence type="predicted"/>
<organism evidence="4">
    <name type="scientific">Caenorhabditis remanei</name>
    <name type="common">Caenorhabditis vulgaris</name>
    <dbReference type="NCBI Taxonomy" id="31234"/>
    <lineage>
        <taxon>Eukaryota</taxon>
        <taxon>Metazoa</taxon>
        <taxon>Ecdysozoa</taxon>
        <taxon>Nematoda</taxon>
        <taxon>Chromadorea</taxon>
        <taxon>Rhabditida</taxon>
        <taxon>Rhabditina</taxon>
        <taxon>Rhabditomorpha</taxon>
        <taxon>Rhabditoidea</taxon>
        <taxon>Rhabditidae</taxon>
        <taxon>Peloderinae</taxon>
        <taxon>Caenorhabditis</taxon>
    </lineage>
</organism>
<dbReference type="KEGG" id="crq:GCK72_025452"/>
<evidence type="ECO:0000259" key="1">
    <source>
        <dbReference type="PROSITE" id="PS50053"/>
    </source>
</evidence>
<dbReference type="GO" id="GO:0005829">
    <property type="term" value="C:cytosol"/>
    <property type="evidence" value="ECO:0007669"/>
    <property type="project" value="TreeGrafter"/>
</dbReference>
<reference evidence="2" key="1">
    <citation type="submission" date="2007-07" db="EMBL/GenBank/DDBJ databases">
        <title>PCAP assembly of the Caenorhabditis remanei genome.</title>
        <authorList>
            <consortium name="The Caenorhabditis remanei Sequencing Consortium"/>
            <person name="Wilson R.K."/>
        </authorList>
    </citation>
    <scope>NUCLEOTIDE SEQUENCE [LARGE SCALE GENOMIC DNA]</scope>
    <source>
        <strain evidence="2">PB4641</strain>
    </source>
</reference>
<dbReference type="InterPro" id="IPR019956">
    <property type="entry name" value="Ubiquitin_dom"/>
</dbReference>
<dbReference type="CTD" id="9819351"/>
<name>E3MJI2_CAERE</name>
<protein>
    <recommendedName>
        <fullName evidence="1">Ubiquitin-like domain-containing protein</fullName>
    </recommendedName>
</protein>
<dbReference type="SUPFAM" id="SSF54236">
    <property type="entry name" value="Ubiquitin-like"/>
    <property type="match status" value="1"/>
</dbReference>
<keyword evidence="4" id="KW-1185">Reference proteome</keyword>
<dbReference type="InterPro" id="IPR000626">
    <property type="entry name" value="Ubiquitin-like_dom"/>
</dbReference>
<dbReference type="RefSeq" id="XP_003103687.1">
    <property type="nucleotide sequence ID" value="XM_003103639.1"/>
</dbReference>
<feature type="domain" description="Ubiquitin-like" evidence="1">
    <location>
        <begin position="1"/>
        <end position="72"/>
    </location>
</feature>
<dbReference type="AlphaFoldDB" id="E3MJI2"/>
<reference evidence="3 5" key="2">
    <citation type="submission" date="2019-12" db="EMBL/GenBank/DDBJ databases">
        <title>Chromosome-level assembly of the Caenorhabditis remanei genome.</title>
        <authorList>
            <person name="Teterina A.A."/>
            <person name="Willis J.H."/>
            <person name="Phillips P.C."/>
        </authorList>
    </citation>
    <scope>NUCLEOTIDE SEQUENCE [LARGE SCALE GENOMIC DNA]</scope>
    <source>
        <strain evidence="3 5">PX506</strain>
        <tissue evidence="3">Whole organism</tissue>
    </source>
</reference>
<dbReference type="GeneID" id="9819351"/>
<dbReference type="GO" id="GO:0005654">
    <property type="term" value="C:nucleoplasm"/>
    <property type="evidence" value="ECO:0007669"/>
    <property type="project" value="TreeGrafter"/>
</dbReference>
<evidence type="ECO:0000313" key="3">
    <source>
        <dbReference type="EMBL" id="KAF1748985.1"/>
    </source>
</evidence>
<dbReference type="STRING" id="31234.E3MJI2"/>
<evidence type="ECO:0000313" key="5">
    <source>
        <dbReference type="Proteomes" id="UP000483820"/>
    </source>
</evidence>
<dbReference type="Proteomes" id="UP000483820">
    <property type="component" value="Chromosome X"/>
</dbReference>
<dbReference type="EMBL" id="DS268450">
    <property type="protein sequence ID" value="EFP03658.1"/>
    <property type="molecule type" value="Genomic_DNA"/>
</dbReference>
<sequence>MQIVVRPISGIDFTLSVEDNQTVQELKENIKNKTGVPVDQMRLIHRGRQLSNETELGTRNFKELDIVFMLLRLLSCSKCPC</sequence>
<dbReference type="SMART" id="SM00213">
    <property type="entry name" value="UBQ"/>
    <property type="match status" value="1"/>
</dbReference>
<evidence type="ECO:0000313" key="4">
    <source>
        <dbReference type="Proteomes" id="UP000008281"/>
    </source>
</evidence>
<gene>
    <name evidence="2" type="ORF">CRE_19220</name>
    <name evidence="3" type="ORF">GCK72_025452</name>
</gene>
<dbReference type="GO" id="GO:0031593">
    <property type="term" value="F:polyubiquitin modification-dependent protein binding"/>
    <property type="evidence" value="ECO:0007669"/>
    <property type="project" value="TreeGrafter"/>
</dbReference>
<dbReference type="Proteomes" id="UP000008281">
    <property type="component" value="Unassembled WGS sequence"/>
</dbReference>
<dbReference type="PANTHER" id="PTHR10621">
    <property type="entry name" value="UV EXCISION REPAIR PROTEIN RAD23"/>
    <property type="match status" value="1"/>
</dbReference>
<dbReference type="PANTHER" id="PTHR10621:SF0">
    <property type="entry name" value="UV EXCISION REPAIR PROTEIN RAD23"/>
    <property type="match status" value="1"/>
</dbReference>
<dbReference type="Pfam" id="PF00240">
    <property type="entry name" value="ubiquitin"/>
    <property type="match status" value="1"/>
</dbReference>